<sequence length="76" mass="8210">MYITKPVRKNIMSSGHASHKGTDTKPNVNAENQRAADPDAEISENLAIEPDAPIPGRTTEGRENSIATERPEPAKS</sequence>
<comment type="caution">
    <text evidence="2">The sequence shown here is derived from an EMBL/GenBank/DDBJ whole genome shotgun (WGS) entry which is preliminary data.</text>
</comment>
<proteinExistence type="predicted"/>
<gene>
    <name evidence="2" type="ORF">V0288_04235</name>
</gene>
<feature type="region of interest" description="Disordered" evidence="1">
    <location>
        <begin position="1"/>
        <end position="76"/>
    </location>
</feature>
<feature type="compositionally biased region" description="Basic and acidic residues" evidence="1">
    <location>
        <begin position="59"/>
        <end position="76"/>
    </location>
</feature>
<dbReference type="EMBL" id="JBAFSM010000005">
    <property type="protein sequence ID" value="MEG3436319.1"/>
    <property type="molecule type" value="Genomic_DNA"/>
</dbReference>
<evidence type="ECO:0000256" key="1">
    <source>
        <dbReference type="SAM" id="MobiDB-lite"/>
    </source>
</evidence>
<reference evidence="2 3" key="1">
    <citation type="submission" date="2024-01" db="EMBL/GenBank/DDBJ databases">
        <title>Genomic insights into the taxonomy and metabolism of the cyanobacterium Pannus brasiliensis CCIBt3594.</title>
        <authorList>
            <person name="Machado M."/>
            <person name="Botero N.B."/>
            <person name="Andreote A.P.D."/>
            <person name="Feitosa A.M.T."/>
            <person name="Popin R."/>
            <person name="Sivonen K."/>
            <person name="Fiore M.F."/>
        </authorList>
    </citation>
    <scope>NUCLEOTIDE SEQUENCE [LARGE SCALE GENOMIC DNA]</scope>
    <source>
        <strain evidence="2 3">CCIBt3594</strain>
    </source>
</reference>
<evidence type="ECO:0000313" key="3">
    <source>
        <dbReference type="Proteomes" id="UP001328733"/>
    </source>
</evidence>
<accession>A0AAW9QUP0</accession>
<keyword evidence="3" id="KW-1185">Reference proteome</keyword>
<dbReference type="Proteomes" id="UP001328733">
    <property type="component" value="Unassembled WGS sequence"/>
</dbReference>
<organism evidence="2 3">
    <name type="scientific">Pannus brasiliensis CCIBt3594</name>
    <dbReference type="NCBI Taxonomy" id="1427578"/>
    <lineage>
        <taxon>Bacteria</taxon>
        <taxon>Bacillati</taxon>
        <taxon>Cyanobacteriota</taxon>
        <taxon>Cyanophyceae</taxon>
        <taxon>Oscillatoriophycideae</taxon>
        <taxon>Chroococcales</taxon>
        <taxon>Microcystaceae</taxon>
        <taxon>Pannus</taxon>
    </lineage>
</organism>
<dbReference type="RefSeq" id="WP_332863773.1">
    <property type="nucleotide sequence ID" value="NZ_JBAFSM010000005.1"/>
</dbReference>
<dbReference type="AlphaFoldDB" id="A0AAW9QUP0"/>
<evidence type="ECO:0000313" key="2">
    <source>
        <dbReference type="EMBL" id="MEG3436319.1"/>
    </source>
</evidence>
<protein>
    <submittedName>
        <fullName evidence="2">Uncharacterized protein</fullName>
    </submittedName>
</protein>
<name>A0AAW9QUP0_9CHRO</name>